<comment type="caution">
    <text evidence="1">The sequence shown here is derived from an EMBL/GenBank/DDBJ whole genome shotgun (WGS) entry which is preliminary data.</text>
</comment>
<organism evidence="1 2">
    <name type="scientific">Naganishia vaughanmartiniae</name>
    <dbReference type="NCBI Taxonomy" id="1424756"/>
    <lineage>
        <taxon>Eukaryota</taxon>
        <taxon>Fungi</taxon>
        <taxon>Dikarya</taxon>
        <taxon>Basidiomycota</taxon>
        <taxon>Agaricomycotina</taxon>
        <taxon>Tremellomycetes</taxon>
        <taxon>Filobasidiales</taxon>
        <taxon>Filobasidiaceae</taxon>
        <taxon>Naganishia</taxon>
    </lineage>
</organism>
<gene>
    <name evidence="1" type="ORF">QFC22_001489</name>
</gene>
<sequence>MSDNQHPTRLTATKAALDFAVWIEVDGREVPIYGVSTPPEGPEGFVLSEFGKQYVIKYAIKPSVKLKPAVHLLFHPLSLNLALTCFLFSPPSLAIRKPNTPIWRSLVASMEEKVLPGAYNMGQS</sequence>
<dbReference type="Proteomes" id="UP001243375">
    <property type="component" value="Unassembled WGS sequence"/>
</dbReference>
<proteinExistence type="predicted"/>
<evidence type="ECO:0000313" key="1">
    <source>
        <dbReference type="EMBL" id="KAJ9123291.1"/>
    </source>
</evidence>
<evidence type="ECO:0000313" key="2">
    <source>
        <dbReference type="Proteomes" id="UP001243375"/>
    </source>
</evidence>
<reference evidence="1" key="1">
    <citation type="submission" date="2023-04" db="EMBL/GenBank/DDBJ databases">
        <title>Draft Genome sequencing of Naganishia species isolated from polar environments using Oxford Nanopore Technology.</title>
        <authorList>
            <person name="Leo P."/>
            <person name="Venkateswaran K."/>
        </authorList>
    </citation>
    <scope>NUCLEOTIDE SEQUENCE</scope>
    <source>
        <strain evidence="1">MNA-CCFEE 5425</strain>
    </source>
</reference>
<name>A0ACC2XI28_9TREE</name>
<protein>
    <submittedName>
        <fullName evidence="1">Uncharacterized protein</fullName>
    </submittedName>
</protein>
<accession>A0ACC2XI28</accession>
<dbReference type="EMBL" id="JASBWU010000003">
    <property type="protein sequence ID" value="KAJ9123291.1"/>
    <property type="molecule type" value="Genomic_DNA"/>
</dbReference>
<keyword evidence="2" id="KW-1185">Reference proteome</keyword>